<dbReference type="RefSeq" id="WP_407285591.1">
    <property type="nucleotide sequence ID" value="NZ_CP147982.1"/>
</dbReference>
<dbReference type="Proteomes" id="UP001626628">
    <property type="component" value="Chromosome"/>
</dbReference>
<name>A0ABZ2QGC5_9ACTN</name>
<gene>
    <name evidence="2" type="ORF">WAB15_06065</name>
</gene>
<accession>A0ABZ2QGC5</accession>
<evidence type="ECO:0000256" key="1">
    <source>
        <dbReference type="SAM" id="Phobius"/>
    </source>
</evidence>
<keyword evidence="1" id="KW-0472">Membrane</keyword>
<dbReference type="EMBL" id="CP147982">
    <property type="protein sequence ID" value="WXK75566.1"/>
    <property type="molecule type" value="Genomic_DNA"/>
</dbReference>
<proteinExistence type="predicted"/>
<evidence type="ECO:0000313" key="3">
    <source>
        <dbReference type="Proteomes" id="UP001626628"/>
    </source>
</evidence>
<reference evidence="2 3" key="1">
    <citation type="submission" date="2024-03" db="EMBL/GenBank/DDBJ databases">
        <title>The complete genome of Streptomyces sirii sp.nov.</title>
        <authorList>
            <person name="Zakalyukina Y.V."/>
            <person name="Belik A.R."/>
            <person name="Biryukov M.V."/>
            <person name="Baturina O.A."/>
            <person name="Kabilov M.R."/>
        </authorList>
    </citation>
    <scope>NUCLEOTIDE SEQUENCE [LARGE SCALE GENOMIC DNA]</scope>
    <source>
        <strain evidence="2 3">BP-8</strain>
    </source>
</reference>
<keyword evidence="1" id="KW-1133">Transmembrane helix</keyword>
<protein>
    <submittedName>
        <fullName evidence="2">Uncharacterized protein</fullName>
    </submittedName>
</protein>
<feature type="transmembrane region" description="Helical" evidence="1">
    <location>
        <begin position="30"/>
        <end position="55"/>
    </location>
</feature>
<evidence type="ECO:0000313" key="2">
    <source>
        <dbReference type="EMBL" id="WXK75566.1"/>
    </source>
</evidence>
<keyword evidence="1" id="KW-0812">Transmembrane</keyword>
<organism evidence="2 3">
    <name type="scientific">Streptomyces sirii</name>
    <dbReference type="NCBI Taxonomy" id="3127701"/>
    <lineage>
        <taxon>Bacteria</taxon>
        <taxon>Bacillati</taxon>
        <taxon>Actinomycetota</taxon>
        <taxon>Actinomycetes</taxon>
        <taxon>Kitasatosporales</taxon>
        <taxon>Streptomycetaceae</taxon>
        <taxon>Streptomyces</taxon>
    </lineage>
</organism>
<sequence length="72" mass="7065">MTTQRFTPGSAAPPASHTTLQRNAIGTGDLVFFVVAAAAPPTVMAGAAPVAIAMAGRAAPARSARPPGRAAP</sequence>
<keyword evidence="3" id="KW-1185">Reference proteome</keyword>